<dbReference type="GO" id="GO:0004368">
    <property type="term" value="F:glycerol-3-phosphate dehydrogenase (quinone) activity"/>
    <property type="evidence" value="ECO:0007669"/>
    <property type="project" value="UniProtKB-EC"/>
</dbReference>
<proteinExistence type="inferred from homology"/>
<feature type="domain" description="Alpha-glycerophosphate oxidase C-terminal" evidence="8">
    <location>
        <begin position="440"/>
        <end position="549"/>
    </location>
</feature>
<keyword evidence="10" id="KW-1185">Reference proteome</keyword>
<keyword evidence="4" id="KW-0274">FAD</keyword>
<dbReference type="SUPFAM" id="SSF51905">
    <property type="entry name" value="FAD/NAD(P)-binding domain"/>
    <property type="match status" value="1"/>
</dbReference>
<comment type="similarity">
    <text evidence="2 6">Belongs to the FAD-dependent glycerol-3-phosphate dehydrogenase family.</text>
</comment>
<evidence type="ECO:0000256" key="3">
    <source>
        <dbReference type="ARBA" id="ARBA00022630"/>
    </source>
</evidence>
<dbReference type="Pfam" id="PF16901">
    <property type="entry name" value="DAO_C"/>
    <property type="match status" value="1"/>
</dbReference>
<evidence type="ECO:0000313" key="10">
    <source>
        <dbReference type="Proteomes" id="UP000078599"/>
    </source>
</evidence>
<dbReference type="Gene3D" id="3.50.50.60">
    <property type="entry name" value="FAD/NAD(P)-binding domain"/>
    <property type="match status" value="1"/>
</dbReference>
<protein>
    <recommendedName>
        <fullName evidence="6">Glycerol-3-phosphate dehydrogenase</fullName>
        <ecNumber evidence="6">1.1.5.3</ecNumber>
    </recommendedName>
</protein>
<dbReference type="InterPro" id="IPR000447">
    <property type="entry name" value="G3P_DH_FAD-dep"/>
</dbReference>
<dbReference type="NCBIfam" id="NF008899">
    <property type="entry name" value="PRK12266.1"/>
    <property type="match status" value="1"/>
</dbReference>
<dbReference type="InterPro" id="IPR006076">
    <property type="entry name" value="FAD-dep_OxRdtase"/>
</dbReference>
<feature type="domain" description="FAD dependent oxidoreductase" evidence="7">
    <location>
        <begin position="58"/>
        <end position="416"/>
    </location>
</feature>
<dbReference type="InterPro" id="IPR038299">
    <property type="entry name" value="DAO_C_sf"/>
</dbReference>
<accession>A0ABP1Z2A9</accession>
<evidence type="ECO:0000256" key="6">
    <source>
        <dbReference type="RuleBase" id="RU361217"/>
    </source>
</evidence>
<dbReference type="Gene3D" id="3.30.9.10">
    <property type="entry name" value="D-Amino Acid Oxidase, subunit A, domain 2"/>
    <property type="match status" value="1"/>
</dbReference>
<dbReference type="EC" id="1.1.5.3" evidence="6"/>
<dbReference type="Proteomes" id="UP000078599">
    <property type="component" value="Unassembled WGS sequence"/>
</dbReference>
<dbReference type="InterPro" id="IPR031656">
    <property type="entry name" value="DAO_C"/>
</dbReference>
<comment type="cofactor">
    <cofactor evidence="1 6">
        <name>FAD</name>
        <dbReference type="ChEBI" id="CHEBI:57692"/>
    </cofactor>
</comment>
<comment type="caution">
    <text evidence="9">The sequence shown here is derived from an EMBL/GenBank/DDBJ whole genome shotgun (WGS) entry which is preliminary data.</text>
</comment>
<evidence type="ECO:0000256" key="5">
    <source>
        <dbReference type="ARBA" id="ARBA00023002"/>
    </source>
</evidence>
<evidence type="ECO:0000259" key="7">
    <source>
        <dbReference type="Pfam" id="PF01266"/>
    </source>
</evidence>
<dbReference type="PRINTS" id="PR01001">
    <property type="entry name" value="FADG3PDH"/>
</dbReference>
<dbReference type="PANTHER" id="PTHR11985">
    <property type="entry name" value="GLYCEROL-3-PHOSPHATE DEHYDROGENASE"/>
    <property type="match status" value="1"/>
</dbReference>
<comment type="catalytic activity">
    <reaction evidence="6">
        <text>a quinone + sn-glycerol 3-phosphate = dihydroxyacetone phosphate + a quinol</text>
        <dbReference type="Rhea" id="RHEA:18977"/>
        <dbReference type="ChEBI" id="CHEBI:24646"/>
        <dbReference type="ChEBI" id="CHEBI:57597"/>
        <dbReference type="ChEBI" id="CHEBI:57642"/>
        <dbReference type="ChEBI" id="CHEBI:132124"/>
        <dbReference type="EC" id="1.1.5.3"/>
    </reaction>
</comment>
<dbReference type="Gene3D" id="1.10.8.870">
    <property type="entry name" value="Alpha-glycerophosphate oxidase, cap domain"/>
    <property type="match status" value="1"/>
</dbReference>
<evidence type="ECO:0000313" key="9">
    <source>
        <dbReference type="EMBL" id="CQR27715.1"/>
    </source>
</evidence>
<name>A0ABP1Z2A9_THIA3</name>
<dbReference type="InterPro" id="IPR036188">
    <property type="entry name" value="FAD/NAD-bd_sf"/>
</dbReference>
<dbReference type="PROSITE" id="PS00977">
    <property type="entry name" value="FAD_G3PDH_1"/>
    <property type="match status" value="1"/>
</dbReference>
<dbReference type="NCBIfam" id="NF009906">
    <property type="entry name" value="PRK13369.1"/>
    <property type="match status" value="1"/>
</dbReference>
<organism evidence="9 10">
    <name type="scientific">Thiomonas arsenitoxydans (strain DSM 22701 / CIP 110005 / 3As)</name>
    <dbReference type="NCBI Taxonomy" id="426114"/>
    <lineage>
        <taxon>Bacteria</taxon>
        <taxon>Pseudomonadati</taxon>
        <taxon>Pseudomonadota</taxon>
        <taxon>Betaproteobacteria</taxon>
        <taxon>Burkholderiales</taxon>
        <taxon>Thiomonas</taxon>
    </lineage>
</organism>
<dbReference type="Pfam" id="PF01266">
    <property type="entry name" value="DAO"/>
    <property type="match status" value="1"/>
</dbReference>
<reference evidence="9 10" key="1">
    <citation type="submission" date="2015-03" db="EMBL/GenBank/DDBJ databases">
        <authorList>
            <person name="Regsiter A."/>
            <person name="william w."/>
        </authorList>
    </citation>
    <scope>NUCLEOTIDE SEQUENCE [LARGE SCALE GENOMIC DNA]</scope>
    <source>
        <strain evidence="9 10">CB1</strain>
    </source>
</reference>
<dbReference type="EMBL" id="CTRI01000003">
    <property type="protein sequence ID" value="CQR27715.1"/>
    <property type="molecule type" value="Genomic_DNA"/>
</dbReference>
<dbReference type="PANTHER" id="PTHR11985:SF15">
    <property type="entry name" value="GLYCEROL-3-PHOSPHATE DEHYDROGENASE, MITOCHONDRIAL"/>
    <property type="match status" value="1"/>
</dbReference>
<evidence type="ECO:0000256" key="2">
    <source>
        <dbReference type="ARBA" id="ARBA00007330"/>
    </source>
</evidence>
<keyword evidence="5 6" id="KW-0560">Oxidoreductase</keyword>
<evidence type="ECO:0000256" key="4">
    <source>
        <dbReference type="ARBA" id="ARBA00022827"/>
    </source>
</evidence>
<evidence type="ECO:0000259" key="8">
    <source>
        <dbReference type="Pfam" id="PF16901"/>
    </source>
</evidence>
<evidence type="ECO:0000256" key="1">
    <source>
        <dbReference type="ARBA" id="ARBA00001974"/>
    </source>
</evidence>
<sequence length="571" mass="63077">MLRILVLIRTISARRVIAVPRHRHAHHSLKFTLRGRPSYHVGMNSAAISSPPPGIACDVLVVGGGINGAGIARDLAGRGLKVVLCERDDLAAHTSSASTKLIHGGLRYLEYYEFGLVRKALQEREVLLRSAPHLMWPLRFVMPHAPAMRPAWLIRAGLFLYDHLARREWLPGSSSIDLRTHAAGAPLRAEYARGFMYSDGWVDDARLVTLCAVDAAEHGATVLTRTACTSATRHGTGWQATLRDAAGGEQRVSARALVNAAGPWAEQLLKRTLHNADGQPPRERRSLRLVRGGHIVVPRLFDHPHAYIFQADDGRIVFAIPYERDFTLIGTTDVEVSDPSGAETCSEAEAAYLCAEVNRYFRTELRPEQTVWRYAGVRPLLEDHAGDAKAATRDYKLELDRDGAPLLTVWGGKITTFRKLAEQAADQLCAALGEARPAWTHDAFLPGGDLSGWIGPAQRPDTDFARFVQTVQQRYPWLPPDLAQRLARAYGSRIDRVLQTTGGQSAARLQDLGAEIAPGLFETELRYLRDTEWAASADDVLWRRSKLGLHLLADHPASSHPHAVSDWLASR</sequence>
<gene>
    <name evidence="9" type="primary">glpD</name>
    <name evidence="9" type="ORF">THICB1_110169</name>
</gene>
<keyword evidence="3 6" id="KW-0285">Flavoprotein</keyword>
<dbReference type="Gene3D" id="6.10.250.1890">
    <property type="match status" value="1"/>
</dbReference>